<feature type="region of interest" description="Disordered" evidence="1">
    <location>
        <begin position="111"/>
        <end position="153"/>
    </location>
</feature>
<evidence type="ECO:0000313" key="4">
    <source>
        <dbReference type="Proteomes" id="UP000019804"/>
    </source>
</evidence>
<protein>
    <recommendedName>
        <fullName evidence="2">Casein kinase substrate phosphoprotein PP28 domain-containing protein</fullName>
    </recommendedName>
</protein>
<dbReference type="InterPro" id="IPR019380">
    <property type="entry name" value="Casein_kinase_sb_PP28"/>
</dbReference>
<dbReference type="Pfam" id="PF10252">
    <property type="entry name" value="PP28"/>
    <property type="match status" value="1"/>
</dbReference>
<dbReference type="PANTHER" id="PTHR22055">
    <property type="entry name" value="28 KDA HEAT- AND ACID-STABLE PHOSPHOPROTEIN PDGF-ASSOCIATED PROTEIN"/>
    <property type="match status" value="1"/>
</dbReference>
<dbReference type="RefSeq" id="XP_040639974.1">
    <property type="nucleotide sequence ID" value="XM_040781623.1"/>
</dbReference>
<evidence type="ECO:0000256" key="1">
    <source>
        <dbReference type="SAM" id="MobiDB-lite"/>
    </source>
</evidence>
<organism evidence="3 4">
    <name type="scientific">Aspergillus ruber (strain CBS 135680)</name>
    <dbReference type="NCBI Taxonomy" id="1388766"/>
    <lineage>
        <taxon>Eukaryota</taxon>
        <taxon>Fungi</taxon>
        <taxon>Dikarya</taxon>
        <taxon>Ascomycota</taxon>
        <taxon>Pezizomycotina</taxon>
        <taxon>Eurotiomycetes</taxon>
        <taxon>Eurotiomycetidae</taxon>
        <taxon>Eurotiales</taxon>
        <taxon>Aspergillaceae</taxon>
        <taxon>Aspergillus</taxon>
        <taxon>Aspergillus subgen. Aspergillus</taxon>
    </lineage>
</organism>
<feature type="compositionally biased region" description="Basic and acidic residues" evidence="1">
    <location>
        <begin position="48"/>
        <end position="98"/>
    </location>
</feature>
<name>A0A017SHQ0_ASPRC</name>
<dbReference type="AlphaFoldDB" id="A0A017SHQ0"/>
<dbReference type="Proteomes" id="UP000019804">
    <property type="component" value="Unassembled WGS sequence"/>
</dbReference>
<dbReference type="GeneID" id="63696747"/>
<evidence type="ECO:0000313" key="3">
    <source>
        <dbReference type="EMBL" id="EYE96286.1"/>
    </source>
</evidence>
<dbReference type="InterPro" id="IPR039876">
    <property type="entry name" value="HAP28"/>
</dbReference>
<dbReference type="EMBL" id="KK088419">
    <property type="protein sequence ID" value="EYE96286.1"/>
    <property type="molecule type" value="Genomic_DNA"/>
</dbReference>
<feature type="domain" description="Casein kinase substrate phosphoprotein PP28" evidence="2">
    <location>
        <begin position="39"/>
        <end position="123"/>
    </location>
</feature>
<proteinExistence type="predicted"/>
<feature type="region of interest" description="Disordered" evidence="1">
    <location>
        <begin position="1"/>
        <end position="98"/>
    </location>
</feature>
<feature type="compositionally biased region" description="Basic and acidic residues" evidence="1">
    <location>
        <begin position="111"/>
        <end position="134"/>
    </location>
</feature>
<accession>A0A017SHQ0</accession>
<dbReference type="HOGENOM" id="CLU_1712880_0_0_1"/>
<sequence>MALQPGDLPPSDSEHEIDVKGNNGGESESEGESGELPANPNHTASSRKQLEKTDEEETKPKKDLSQLSRREREALEAQQARERYMKLHAEGKTEEARSDLARLALIREQRESERARKQAEKEEKEAVAKEKAAAREALLSKKTTNKKGGGKKK</sequence>
<keyword evidence="4" id="KW-1185">Reference proteome</keyword>
<gene>
    <name evidence="3" type="ORF">EURHEDRAFT_411449</name>
</gene>
<evidence type="ECO:0000259" key="2">
    <source>
        <dbReference type="Pfam" id="PF10252"/>
    </source>
</evidence>
<reference evidence="4" key="1">
    <citation type="journal article" date="2014" name="Nat. Commun.">
        <title>Genomic adaptations of the halophilic Dead Sea filamentous fungus Eurotium rubrum.</title>
        <authorList>
            <person name="Kis-Papo T."/>
            <person name="Weig A.R."/>
            <person name="Riley R."/>
            <person name="Persoh D."/>
            <person name="Salamov A."/>
            <person name="Sun H."/>
            <person name="Lipzen A."/>
            <person name="Wasser S.P."/>
            <person name="Rambold G."/>
            <person name="Grigoriev I.V."/>
            <person name="Nevo E."/>
        </authorList>
    </citation>
    <scope>NUCLEOTIDE SEQUENCE [LARGE SCALE GENOMIC DNA]</scope>
    <source>
        <strain evidence="4">CBS 135680</strain>
    </source>
</reference>
<feature type="compositionally biased region" description="Basic residues" evidence="1">
    <location>
        <begin position="143"/>
        <end position="153"/>
    </location>
</feature>